<comment type="caution">
    <text evidence="3">The sequence shown here is derived from an EMBL/GenBank/DDBJ whole genome shotgun (WGS) entry which is preliminary data.</text>
</comment>
<dbReference type="Proteomes" id="UP000235611">
    <property type="component" value="Unassembled WGS sequence"/>
</dbReference>
<proteinExistence type="predicted"/>
<feature type="domain" description="Helicase ATP-binding" evidence="2">
    <location>
        <begin position="49"/>
        <end position="252"/>
    </location>
</feature>
<dbReference type="Gene3D" id="3.40.50.300">
    <property type="entry name" value="P-loop containing nucleotide triphosphate hydrolases"/>
    <property type="match status" value="1"/>
</dbReference>
<keyword evidence="1" id="KW-0067">ATP-binding</keyword>
<dbReference type="InterPro" id="IPR000330">
    <property type="entry name" value="SNF2_N"/>
</dbReference>
<dbReference type="PANTHER" id="PTHR10799">
    <property type="entry name" value="SNF2/RAD54 HELICASE FAMILY"/>
    <property type="match status" value="1"/>
</dbReference>
<dbReference type="SUPFAM" id="SSF52540">
    <property type="entry name" value="P-loop containing nucleoside triphosphate hydrolases"/>
    <property type="match status" value="2"/>
</dbReference>
<organism evidence="3 4">
    <name type="scientific">Vibrio breoganii</name>
    <dbReference type="NCBI Taxonomy" id="553239"/>
    <lineage>
        <taxon>Bacteria</taxon>
        <taxon>Pseudomonadati</taxon>
        <taxon>Pseudomonadota</taxon>
        <taxon>Gammaproteobacteria</taxon>
        <taxon>Vibrionales</taxon>
        <taxon>Vibrionaceae</taxon>
        <taxon>Vibrio</taxon>
    </lineage>
</organism>
<protein>
    <recommendedName>
        <fullName evidence="2">Helicase ATP-binding domain-containing protein</fullName>
    </recommendedName>
</protein>
<dbReference type="AlphaFoldDB" id="A0AAP8MTH3"/>
<dbReference type="InterPro" id="IPR001650">
    <property type="entry name" value="Helicase_C-like"/>
</dbReference>
<dbReference type="Pfam" id="PF00176">
    <property type="entry name" value="SNF2-rel_dom"/>
    <property type="match status" value="1"/>
</dbReference>
<dbReference type="Gene3D" id="3.40.50.10810">
    <property type="entry name" value="Tandem AAA-ATPase domain"/>
    <property type="match status" value="1"/>
</dbReference>
<sequence length="902" mass="103400">MLLSNWEKLLPEQVTQYMTFVKDDTDWSYSSSETTSMAAKQAEGVAYLARLLANKRLALLADEVGMGKTFQAIGLIHLLQLQNSKAKTLIIAPNRNICHQWKGEFNSFFLHHRKPLDRAQAEVSDVYGSLPELVEGVKQSEHHVYLTTIHALSGLTREEDILDKTAEASKRAEGLRQQVFGAIGNDGFDLMVIDEAHYLRTRNGGSQKVEAAKAFFGQDSTPLAKSTLLMTATPTHSSSNDVWNILRYFTSESSLNKGNTDTRADAASLLKKFALRRLRLMHGAGGRYYSKHDYRYESVLPVSFEDNPNAELFFGLYQRQLVKDLRKKGSNRQFLYGYLEGFESFGHSDDKLSVENSDTYDNEKNSEHYAEPSIEINKDAFSKAPDSQLLYELSQEYFECFDAQPEHPKYNALVAQFVPKSLTAERLDRIKHLVFVRRIPSVRELTKRVNTDYDDCFGKMISQALNFSDVQVTEWRSTHWSRVWLNRQLGGQAHENESMDDHDDEDITVDSDYDETQIRSRITELFVVKKKGLGSIDETRNTRCTNVGLRFKKPESIYSLFLEPARDYVSQDYDYYFEHRTENRVRALYATAAISSRYESNGLSTHSVEDDKHYGVNLPTIWKYLIDMLPSALLEHYMGWTAETKENFANYFKAGVLFASPVMVELFCWFVEHERQYKGQESTERAYSQYLNFVEHVTGKLEQSWLFWYFKAAIETFEDVCEKVARVQVSDHQYEWRTLKSLTSPAAFASGETSNRDALQTGFNSPFYPNVLVATSVFQEGVNLHLHCNQVHHYGIAGNPGDHEQRVGRLDRLFGKVHRQLECGEQANLTINFPYLSNSFDEDQLASFLEKKARAESKLDQCLLDNSDAHVGMDKTSNWTQYLKSPASGIERHDDPYPAIFD</sequence>
<keyword evidence="1" id="KW-0347">Helicase</keyword>
<dbReference type="Pfam" id="PF00271">
    <property type="entry name" value="Helicase_C"/>
    <property type="match status" value="1"/>
</dbReference>
<dbReference type="InterPro" id="IPR038718">
    <property type="entry name" value="SNF2-like_sf"/>
</dbReference>
<dbReference type="SMART" id="SM00487">
    <property type="entry name" value="DEXDc"/>
    <property type="match status" value="1"/>
</dbReference>
<gene>
    <name evidence="3" type="ORF">BCS93_15940</name>
</gene>
<dbReference type="EMBL" id="MDBO01000107">
    <property type="protein sequence ID" value="PMP07445.1"/>
    <property type="molecule type" value="Genomic_DNA"/>
</dbReference>
<keyword evidence="1" id="KW-0378">Hydrolase</keyword>
<evidence type="ECO:0000259" key="2">
    <source>
        <dbReference type="PROSITE" id="PS51192"/>
    </source>
</evidence>
<dbReference type="InterPro" id="IPR014001">
    <property type="entry name" value="Helicase_ATP-bd"/>
</dbReference>
<dbReference type="InterPro" id="IPR027417">
    <property type="entry name" value="P-loop_NTPase"/>
</dbReference>
<evidence type="ECO:0000256" key="1">
    <source>
        <dbReference type="ARBA" id="ARBA00022806"/>
    </source>
</evidence>
<name>A0AAP8MTH3_9VIBR</name>
<accession>A0AAP8MTH3</accession>
<dbReference type="PROSITE" id="PS51192">
    <property type="entry name" value="HELICASE_ATP_BIND_1"/>
    <property type="match status" value="1"/>
</dbReference>
<keyword evidence="1" id="KW-0547">Nucleotide-binding</keyword>
<dbReference type="GO" id="GO:0005524">
    <property type="term" value="F:ATP binding"/>
    <property type="evidence" value="ECO:0007669"/>
    <property type="project" value="InterPro"/>
</dbReference>
<evidence type="ECO:0000313" key="4">
    <source>
        <dbReference type="Proteomes" id="UP000235611"/>
    </source>
</evidence>
<evidence type="ECO:0000313" key="3">
    <source>
        <dbReference type="EMBL" id="PMP07445.1"/>
    </source>
</evidence>
<reference evidence="4" key="1">
    <citation type="submission" date="2016-07" db="EMBL/GenBank/DDBJ databases">
        <title>Nontailed viruses are major unrecognized killers of bacteria in the ocean.</title>
        <authorList>
            <person name="Kauffman K."/>
            <person name="Hussain F."/>
            <person name="Yang J."/>
            <person name="Arevalo P."/>
            <person name="Brown J."/>
            <person name="Cutler M."/>
            <person name="Kelly L."/>
            <person name="Polz M.F."/>
        </authorList>
    </citation>
    <scope>NUCLEOTIDE SEQUENCE [LARGE SCALE GENOMIC DNA]</scope>
    <source>
        <strain evidence="4">10N.222.49.A5</strain>
    </source>
</reference>
<dbReference type="SMART" id="SM00490">
    <property type="entry name" value="HELICc"/>
    <property type="match status" value="1"/>
</dbReference>